<feature type="domain" description="Zeta toxin" evidence="3">
    <location>
        <begin position="2"/>
        <end position="170"/>
    </location>
</feature>
<accession>A0A8X8IFE1</accession>
<gene>
    <name evidence="4" type="ORF">SAMN05444410_106178</name>
</gene>
<evidence type="ECO:0000259" key="3">
    <source>
        <dbReference type="Pfam" id="PF06414"/>
    </source>
</evidence>
<keyword evidence="1" id="KW-0547">Nucleotide-binding</keyword>
<keyword evidence="2" id="KW-0067">ATP-binding</keyword>
<evidence type="ECO:0000256" key="1">
    <source>
        <dbReference type="ARBA" id="ARBA00022741"/>
    </source>
</evidence>
<dbReference type="GO" id="GO:0016301">
    <property type="term" value="F:kinase activity"/>
    <property type="evidence" value="ECO:0007669"/>
    <property type="project" value="InterPro"/>
</dbReference>
<proteinExistence type="predicted"/>
<keyword evidence="5" id="KW-1185">Reference proteome</keyword>
<dbReference type="AlphaFoldDB" id="A0A8X8IFE1"/>
<dbReference type="SUPFAM" id="SSF52540">
    <property type="entry name" value="P-loop containing nucleoside triphosphate hydrolases"/>
    <property type="match status" value="1"/>
</dbReference>
<dbReference type="Pfam" id="PF06414">
    <property type="entry name" value="Zeta_toxin"/>
    <property type="match status" value="1"/>
</dbReference>
<protein>
    <submittedName>
        <fullName evidence="4">Predicted ABC-type ATPase</fullName>
    </submittedName>
</protein>
<dbReference type="EMBL" id="FNNO01000006">
    <property type="protein sequence ID" value="SDW86816.1"/>
    <property type="molecule type" value="Genomic_DNA"/>
</dbReference>
<sequence>MPELYIITGSNGAGKSSLGANYLPDHIVDTCEVFDGDKLFMDKQRELWRDGIRAHKEMRRIAYEFVSSTFDALVDEAVHARADFAYEGHFTNESTWDIPRRFKSEGYAIHLIYLGLNNTDLSELRVTDRVKFGGHYVNPITVADNFYGNLEKLNEHFAMFDSVQVIDTSGIEHQHVASFLLGLPVLQKKTTILPDWFKKYLPSMNKLIQEFFYER</sequence>
<dbReference type="PANTHER" id="PTHR39206:SF1">
    <property type="entry name" value="SLL8004 PROTEIN"/>
    <property type="match status" value="1"/>
</dbReference>
<comment type="caution">
    <text evidence="4">The sequence shown here is derived from an EMBL/GenBank/DDBJ whole genome shotgun (WGS) entry which is preliminary data.</text>
</comment>
<dbReference type="InterPro" id="IPR010488">
    <property type="entry name" value="Zeta_toxin_domain"/>
</dbReference>
<dbReference type="PANTHER" id="PTHR39206">
    <property type="entry name" value="SLL8004 PROTEIN"/>
    <property type="match status" value="1"/>
</dbReference>
<evidence type="ECO:0000313" key="4">
    <source>
        <dbReference type="EMBL" id="SDW86816.1"/>
    </source>
</evidence>
<dbReference type="InterPro" id="IPR027417">
    <property type="entry name" value="P-loop_NTPase"/>
</dbReference>
<evidence type="ECO:0000313" key="5">
    <source>
        <dbReference type="Proteomes" id="UP000198711"/>
    </source>
</evidence>
<dbReference type="GO" id="GO:0005524">
    <property type="term" value="F:ATP binding"/>
    <property type="evidence" value="ECO:0007669"/>
    <property type="project" value="UniProtKB-KW"/>
</dbReference>
<dbReference type="Gene3D" id="3.40.50.300">
    <property type="entry name" value="P-loop containing nucleotide triphosphate hydrolases"/>
    <property type="match status" value="1"/>
</dbReference>
<dbReference type="Proteomes" id="UP000198711">
    <property type="component" value="Unassembled WGS sequence"/>
</dbReference>
<evidence type="ECO:0000256" key="2">
    <source>
        <dbReference type="ARBA" id="ARBA00022840"/>
    </source>
</evidence>
<organism evidence="4 5">
    <name type="scientific">Hydrobacter penzbergensis</name>
    <dbReference type="NCBI Taxonomy" id="1235997"/>
    <lineage>
        <taxon>Bacteria</taxon>
        <taxon>Pseudomonadati</taxon>
        <taxon>Bacteroidota</taxon>
        <taxon>Chitinophagia</taxon>
        <taxon>Chitinophagales</taxon>
        <taxon>Chitinophagaceae</taxon>
        <taxon>Hydrobacter</taxon>
    </lineage>
</organism>
<dbReference type="RefSeq" id="WP_092723636.1">
    <property type="nucleotide sequence ID" value="NZ_FNNO01000006.1"/>
</dbReference>
<reference evidence="4 5" key="1">
    <citation type="submission" date="2016-10" db="EMBL/GenBank/DDBJ databases">
        <authorList>
            <person name="Varghese N."/>
            <person name="Submissions S."/>
        </authorList>
    </citation>
    <scope>NUCLEOTIDE SEQUENCE [LARGE SCALE GENOMIC DNA]</scope>
    <source>
        <strain evidence="4 5">DSM 25353</strain>
    </source>
</reference>
<name>A0A8X8IFE1_9BACT</name>